<reference evidence="2" key="2">
    <citation type="submission" date="2023-08" db="EMBL/GenBank/DDBJ databases">
        <title>Identification and characterization of horizontal gene transfer across gut microbiota members of farm animals based on homology search.</title>
        <authorList>
            <person name="Schwarzerova J."/>
            <person name="Nykrynova M."/>
            <person name="Jureckova K."/>
            <person name="Cejkova D."/>
            <person name="Rychlik I."/>
        </authorList>
    </citation>
    <scope>NUCLEOTIDE SEQUENCE</scope>
    <source>
        <strain evidence="2">ET15</strain>
        <strain evidence="1">ET37</strain>
    </source>
</reference>
<evidence type="ECO:0000313" key="4">
    <source>
        <dbReference type="Proteomes" id="UP001168478"/>
    </source>
</evidence>
<gene>
    <name evidence="1" type="ORF">QVN81_11680</name>
    <name evidence="2" type="ORF">QVN84_10845</name>
</gene>
<dbReference type="Proteomes" id="UP001168478">
    <property type="component" value="Unassembled WGS sequence"/>
</dbReference>
<dbReference type="EMBL" id="JAUEIF010000011">
    <property type="protein sequence ID" value="MDN0026012.1"/>
    <property type="molecule type" value="Genomic_DNA"/>
</dbReference>
<proteinExistence type="predicted"/>
<sequence length="148" mass="17234">MKTSEQTTQQIERFVKKIIQKFPPNEETSLLTDIHIRVSQDSGEMISFDDDDREITRCVVEQWINNNDERFYKDVTAVLQDTLQRLHDAIDNMGIMKPYSFVLENEERENISELYVADDDTVIIGGNLMENLNDDLNSFLSELLGKEK</sequence>
<dbReference type="EMBL" id="JAUEIE010000016">
    <property type="protein sequence ID" value="MDN0023669.1"/>
    <property type="molecule type" value="Genomic_DNA"/>
</dbReference>
<keyword evidence="3" id="KW-1185">Reference proteome</keyword>
<protein>
    <submittedName>
        <fullName evidence="2">Uncharacterized protein</fullName>
    </submittedName>
</protein>
<evidence type="ECO:0000313" key="2">
    <source>
        <dbReference type="EMBL" id="MDN0026012.1"/>
    </source>
</evidence>
<reference evidence="2" key="1">
    <citation type="submission" date="2023-06" db="EMBL/GenBank/DDBJ databases">
        <authorList>
            <person name="Zeman M."/>
            <person name="Kubasova T."/>
            <person name="Jahodarova E."/>
            <person name="Nykrynova M."/>
            <person name="Rychlik I."/>
        </authorList>
    </citation>
    <scope>NUCLEOTIDE SEQUENCE</scope>
    <source>
        <strain evidence="2">ET15</strain>
        <strain evidence="1">ET37</strain>
    </source>
</reference>
<name>A0AAW7JKQ7_9BACT</name>
<organism evidence="2 4">
    <name type="scientific">Leyella lascolaii</name>
    <dbReference type="NCBI Taxonomy" id="1776379"/>
    <lineage>
        <taxon>Bacteria</taxon>
        <taxon>Pseudomonadati</taxon>
        <taxon>Bacteroidota</taxon>
        <taxon>Bacteroidia</taxon>
        <taxon>Bacteroidales</taxon>
        <taxon>Prevotellaceae</taxon>
        <taxon>Leyella</taxon>
    </lineage>
</organism>
<dbReference type="Proteomes" id="UP001167831">
    <property type="component" value="Unassembled WGS sequence"/>
</dbReference>
<accession>A0AAW7JKQ7</accession>
<evidence type="ECO:0000313" key="3">
    <source>
        <dbReference type="Proteomes" id="UP001167831"/>
    </source>
</evidence>
<dbReference type="AlphaFoldDB" id="A0AAW7JKQ7"/>
<dbReference type="RefSeq" id="WP_021993339.1">
    <property type="nucleotide sequence ID" value="NZ_CALUKV010000001.1"/>
</dbReference>
<comment type="caution">
    <text evidence="2">The sequence shown here is derived from an EMBL/GenBank/DDBJ whole genome shotgun (WGS) entry which is preliminary data.</text>
</comment>
<evidence type="ECO:0000313" key="1">
    <source>
        <dbReference type="EMBL" id="MDN0023669.1"/>
    </source>
</evidence>